<proteinExistence type="predicted"/>
<organism evidence="1">
    <name type="scientific">marine sediment metagenome</name>
    <dbReference type="NCBI Taxonomy" id="412755"/>
    <lineage>
        <taxon>unclassified sequences</taxon>
        <taxon>metagenomes</taxon>
        <taxon>ecological metagenomes</taxon>
    </lineage>
</organism>
<evidence type="ECO:0000313" key="1">
    <source>
        <dbReference type="EMBL" id="KKK55898.1"/>
    </source>
</evidence>
<dbReference type="AlphaFoldDB" id="A0A0F8WH34"/>
<protein>
    <submittedName>
        <fullName evidence="1">Uncharacterized protein</fullName>
    </submittedName>
</protein>
<sequence length="60" mass="6694">MKEYTIVNGERKDVTSNLNVLAKTGWVPTHFAMAADEATDTFGVLLERESREPIPKRGDS</sequence>
<comment type="caution">
    <text evidence="1">The sequence shown here is derived from an EMBL/GenBank/DDBJ whole genome shotgun (WGS) entry which is preliminary data.</text>
</comment>
<dbReference type="EMBL" id="LAZR01065268">
    <property type="protein sequence ID" value="KKK55898.1"/>
    <property type="molecule type" value="Genomic_DNA"/>
</dbReference>
<reference evidence="1" key="1">
    <citation type="journal article" date="2015" name="Nature">
        <title>Complex archaea that bridge the gap between prokaryotes and eukaryotes.</title>
        <authorList>
            <person name="Spang A."/>
            <person name="Saw J.H."/>
            <person name="Jorgensen S.L."/>
            <person name="Zaremba-Niedzwiedzka K."/>
            <person name="Martijn J."/>
            <person name="Lind A.E."/>
            <person name="van Eijk R."/>
            <person name="Schleper C."/>
            <person name="Guy L."/>
            <person name="Ettema T.J."/>
        </authorList>
    </citation>
    <scope>NUCLEOTIDE SEQUENCE</scope>
</reference>
<name>A0A0F8WH34_9ZZZZ</name>
<accession>A0A0F8WH34</accession>
<gene>
    <name evidence="1" type="ORF">LCGC14_3069950</name>
</gene>